<dbReference type="Proteomes" id="UP000008980">
    <property type="component" value="Chromosome 32"/>
</dbReference>
<sequence>MQRCSRAWKKAAEAAFRPHLHREDCRICSAATSALKDATYVGSVTSSCTIIPGHKVGSSASGSQRPQTPTRQDASWLAGNAPSSVFEVRRAALLEWLHRFSGREQKGGVPGVEVPLSEEKPEELDSSVDLDTAYTAYLRCEDATAQEALFARLVDWVDAQCAQPVVPSGASPTSTSAAPANSAAAAAEDRQWGGVRIPQCLAVPRVAAAMTSKERKATATLMGEKTDGVRAANDFETYVRRRFPDNAAFITKQLAFQKALLAAQEVLTAQKIRFFLACGTALGARRDGCFIPYDEDIDLGILYADIAVPVTEGDDRPVPNLSFPSAAPAGLSYAQMRVYRLLHALASTRAFVVFDICGAVEKGLELRVLHLATSARIDINLYYPPLCTTDCGGDGDAGDDALVREKGPFVWAASFYEAAGARKHRMYRYRHKPFAAELEELPFCAKTASVCRGFLVPPERYLVENYGEDWRTPKQYSYTEGLAGEFKNIVKE</sequence>
<dbReference type="VEuPathDB" id="TriTrypDB:LDHU3_32.1780"/>
<accession>E9BNP4</accession>
<evidence type="ECO:0000313" key="3">
    <source>
        <dbReference type="EMBL" id="AYU81689.1"/>
    </source>
</evidence>
<protein>
    <submittedName>
        <fullName evidence="5">LicD family protein</fullName>
    </submittedName>
    <submittedName>
        <fullName evidence="3">LicD family, putative</fullName>
    </submittedName>
</protein>
<evidence type="ECO:0000259" key="2">
    <source>
        <dbReference type="Pfam" id="PF04991"/>
    </source>
</evidence>
<dbReference type="VEuPathDB" id="TriTrypDB:LdBPK_321410.1"/>
<dbReference type="PANTHER" id="PTHR43404:SF1">
    <property type="entry name" value="MNN4P"/>
    <property type="match status" value="1"/>
</dbReference>
<dbReference type="OMA" id="FVVFDIC"/>
<dbReference type="KEGG" id="ldo:LDBPK_321410"/>
<organism evidence="3 7">
    <name type="scientific">Leishmania donovani</name>
    <dbReference type="NCBI Taxonomy" id="5661"/>
    <lineage>
        <taxon>Eukaryota</taxon>
        <taxon>Discoba</taxon>
        <taxon>Euglenozoa</taxon>
        <taxon>Kinetoplastea</taxon>
        <taxon>Metakinetoplastina</taxon>
        <taxon>Trypanosomatida</taxon>
        <taxon>Trypanosomatidae</taxon>
        <taxon>Leishmaniinae</taxon>
        <taxon>Leishmania</taxon>
    </lineage>
</organism>
<dbReference type="VEuPathDB" id="TriTrypDB:LdCL_320019800"/>
<dbReference type="InterPro" id="IPR007074">
    <property type="entry name" value="LicD/FKTN/FKRP_NTP_transf"/>
</dbReference>
<evidence type="ECO:0000256" key="1">
    <source>
        <dbReference type="SAM" id="MobiDB-lite"/>
    </source>
</evidence>
<feature type="compositionally biased region" description="Polar residues" evidence="1">
    <location>
        <begin position="58"/>
        <end position="73"/>
    </location>
</feature>
<evidence type="ECO:0000313" key="5">
    <source>
        <dbReference type="EMBL" id="TPP43653.1"/>
    </source>
</evidence>
<accession>A0A3S7X5H6</accession>
<reference evidence="4" key="2">
    <citation type="submission" date="2011-01" db="EMBL/GenBank/DDBJ databases">
        <authorList>
            <person name="Zhao B.P."/>
            <person name="Ren Z.A."/>
            <person name="Li C.D."/>
        </authorList>
    </citation>
    <scope>NUCLEOTIDE SEQUENCE</scope>
    <source>
        <strain evidence="4">BPK282A1</strain>
    </source>
</reference>
<dbReference type="Proteomes" id="UP000318447">
    <property type="component" value="Unassembled WGS sequence"/>
</dbReference>
<dbReference type="AlphaFoldDB" id="A0A3S7X5H6"/>
<dbReference type="EMBL" id="FR799619">
    <property type="protein sequence ID" value="CBZ36872.1"/>
    <property type="molecule type" value="Genomic_DNA"/>
</dbReference>
<evidence type="ECO:0000313" key="6">
    <source>
        <dbReference type="Proteomes" id="UP000008980"/>
    </source>
</evidence>
<evidence type="ECO:0000313" key="8">
    <source>
        <dbReference type="Proteomes" id="UP000318447"/>
    </source>
</evidence>
<feature type="region of interest" description="Disordered" evidence="1">
    <location>
        <begin position="56"/>
        <end position="76"/>
    </location>
</feature>
<reference evidence="5" key="5">
    <citation type="submission" date="2019-02" db="EMBL/GenBank/DDBJ databases">
        <title>FDA dAtabase for Regulatory Grade micrObial Sequences (FDA-ARGOS): Supporting development and validation of Infectious Disease Dx tests.</title>
        <authorList>
            <person name="Duncan R."/>
            <person name="Fisher C."/>
            <person name="Tallon L.J."/>
            <person name="Sadzewicz L."/>
            <person name="Sengamalay N."/>
            <person name="Ott S."/>
            <person name="Godinez A."/>
            <person name="Nagaraj S."/>
            <person name="Nadendla S."/>
            <person name="Sichtig H."/>
        </authorList>
    </citation>
    <scope>NUCLEOTIDE SEQUENCE</scope>
    <source>
        <strain evidence="5">FDAARGOS_361</strain>
    </source>
</reference>
<proteinExistence type="predicted"/>
<evidence type="ECO:0000313" key="4">
    <source>
        <dbReference type="EMBL" id="CBZ36872.1"/>
    </source>
</evidence>
<reference evidence="6" key="3">
    <citation type="submission" date="2011-02" db="EMBL/GenBank/DDBJ databases">
        <title>Whole genome sequencing of Leishmania donovani clinical lines reveals dynamic variation related to drug resistance.</title>
        <authorList>
            <person name="Downing T."/>
            <person name="Imamura H."/>
            <person name="Sanders M."/>
            <person name="Decuypere S."/>
            <person name="Hertz-Fowler C."/>
            <person name="Clark T.G."/>
            <person name="Rijal S."/>
            <person name="Sundar S."/>
            <person name="Quail M.A."/>
            <person name="De Doncker S."/>
            <person name="Maes I."/>
            <person name="Vanaerschot M."/>
            <person name="Stark O."/>
            <person name="Schonian G."/>
            <person name="Dujardin J.C."/>
            <person name="Berriman M."/>
        </authorList>
    </citation>
    <scope>NUCLEOTIDE SEQUENCE [LARGE SCALE GENOMIC DNA]</scope>
    <source>
        <strain evidence="6">BPK282A1</strain>
    </source>
</reference>
<name>A0A3S7X5H6_LEIDO</name>
<reference evidence="8" key="6">
    <citation type="submission" date="2019-02" db="EMBL/GenBank/DDBJ databases">
        <title>FDA dAtabase for Regulatory Grade micrObial Sequences (FDA-ARGOS): Supporting development and validation of Infectious Disease Dx tests.</title>
        <authorList>
            <person name="Duncan R."/>
            <person name="Fisher C."/>
            <person name="Tallon L."/>
            <person name="Sadzewicz L."/>
            <person name="Sengamalay N."/>
            <person name="Ott S."/>
            <person name="Godinez A."/>
            <person name="Nagaraj S."/>
            <person name="Vavikolanu K."/>
            <person name="Nadendla S."/>
            <person name="Aluvathingal J."/>
            <person name="Sichtig H."/>
        </authorList>
    </citation>
    <scope>NUCLEOTIDE SEQUENCE [LARGE SCALE GENOMIC DNA]</scope>
    <source>
        <strain evidence="8">FDAARGOS_361</strain>
    </source>
</reference>
<dbReference type="Proteomes" id="UP000274082">
    <property type="component" value="Chromosome 32"/>
</dbReference>
<dbReference type="GeneID" id="13390607"/>
<feature type="domain" description="LicD/FKTN/FKRP nucleotidyltransferase" evidence="2">
    <location>
        <begin position="269"/>
        <end position="305"/>
    </location>
</feature>
<dbReference type="RefSeq" id="XP_003863557.1">
    <property type="nucleotide sequence ID" value="XM_003863509.1"/>
</dbReference>
<dbReference type="PANTHER" id="PTHR43404">
    <property type="entry name" value="LIPOPOLYSACCHARIDE CHOLINEPHOSPHOTRANSFERASE LICD"/>
    <property type="match status" value="1"/>
</dbReference>
<dbReference type="Pfam" id="PF04991">
    <property type="entry name" value="LicD"/>
    <property type="match status" value="1"/>
</dbReference>
<evidence type="ECO:0000313" key="7">
    <source>
        <dbReference type="Proteomes" id="UP000274082"/>
    </source>
</evidence>
<dbReference type="GO" id="GO:0009100">
    <property type="term" value="P:glycoprotein metabolic process"/>
    <property type="evidence" value="ECO:0007669"/>
    <property type="project" value="UniProtKB-ARBA"/>
</dbReference>
<reference evidence="3 7" key="4">
    <citation type="journal article" date="2018" name="Sci. Rep.">
        <title>A complete Leishmania donovani reference genome identifies novel genetic variations associated with virulence.</title>
        <authorList>
            <person name="Lypaczewski P."/>
            <person name="Hoshizaki J."/>
            <person name="Zhang W.-W."/>
            <person name="McCall L.-I."/>
            <person name="Torcivia-Rodriguez J."/>
            <person name="Simonyan V."/>
            <person name="Kaur A."/>
            <person name="Dewar K."/>
            <person name="Matlashewski G."/>
        </authorList>
    </citation>
    <scope>NUCLEOTIDE SEQUENCE [LARGE SCALE GENOMIC DNA]</scope>
    <source>
        <strain evidence="3 7">LdCL</strain>
    </source>
</reference>
<dbReference type="InterPro" id="IPR052942">
    <property type="entry name" value="LPS_cholinephosphotransferase"/>
</dbReference>
<dbReference type="EMBL" id="CP029531">
    <property type="protein sequence ID" value="AYU81689.1"/>
    <property type="molecule type" value="Genomic_DNA"/>
</dbReference>
<gene>
    <name evidence="5" type="ORF">CGC21_20260</name>
    <name evidence="4" type="ORF">LDBPK_321410</name>
    <name evidence="3" type="ORF">LdCL_320019800</name>
</gene>
<dbReference type="OrthoDB" id="444255at2759"/>
<keyword evidence="7" id="KW-1185">Reference proteome</keyword>
<dbReference type="EMBL" id="RHLC01000009">
    <property type="protein sequence ID" value="TPP43653.1"/>
    <property type="molecule type" value="Genomic_DNA"/>
</dbReference>
<reference evidence="4 6" key="1">
    <citation type="journal article" date="2011" name="Genome Res.">
        <title>Whole genome sequencing of multiple Leishmania donovani clinical isolates provides insights into population structure and mechanisms of drug resistance.</title>
        <authorList>
            <person name="Downing T."/>
            <person name="Imamura H."/>
            <person name="Decuypere S."/>
            <person name="Clark T.G."/>
            <person name="Coombs G.H."/>
            <person name="Cotton J.A."/>
            <person name="Hilley J.D."/>
            <person name="de Doncker S."/>
            <person name="Maes I."/>
            <person name="Mottram J.C."/>
            <person name="Quail M.A."/>
            <person name="Rijal S."/>
            <person name="Sanders M."/>
            <person name="Schonian G."/>
            <person name="Stark O."/>
            <person name="Sundar S."/>
            <person name="Vanaerschot M."/>
            <person name="Hertz-Fowler C."/>
            <person name="Dujardin J.C."/>
            <person name="Berriman M."/>
        </authorList>
    </citation>
    <scope>NUCLEOTIDE SEQUENCE [LARGE SCALE GENOMIC DNA]</scope>
    <source>
        <strain evidence="4 6">BPK282A1</strain>
    </source>
</reference>